<reference evidence="3" key="1">
    <citation type="journal article" date="2019" name="Int. J. Syst. Evol. Microbiol.">
        <title>The Global Catalogue of Microorganisms (GCM) 10K type strain sequencing project: providing services to taxonomists for standard genome sequencing and annotation.</title>
        <authorList>
            <consortium name="The Broad Institute Genomics Platform"/>
            <consortium name="The Broad Institute Genome Sequencing Center for Infectious Disease"/>
            <person name="Wu L."/>
            <person name="Ma J."/>
        </authorList>
    </citation>
    <scope>NUCLEOTIDE SEQUENCE [LARGE SCALE GENOMIC DNA]</scope>
    <source>
        <strain evidence="3">CGMCC 1.10131</strain>
    </source>
</reference>
<sequence>MKIQIINPNTCQGMTEAIGRSAEAVSLSDSQIIACSPQHGPRSIECALDETIAAAAVLDEIAKGREQGVDAHIIACFGDPALDAAREIASAPVIGVAEAAFKLASIVSHRFGIVTTLARTLPAAEHLLHRYGYQHLCSGARAAEIPVLDLEELQQDTFEQLKNECLAAIQQDGADSIVLGCAGMSELAQELSSCLNVPVIDGVSAAVKLAESLHQLKLSTSKRGQYAAPIQKQFIGRYQQWSR</sequence>
<dbReference type="InterPro" id="IPR053714">
    <property type="entry name" value="Iso_Racemase_Enz_sf"/>
</dbReference>
<evidence type="ECO:0000313" key="3">
    <source>
        <dbReference type="Proteomes" id="UP000651977"/>
    </source>
</evidence>
<keyword evidence="3" id="KW-1185">Reference proteome</keyword>
<gene>
    <name evidence="2" type="primary">hyuE</name>
    <name evidence="2" type="ORF">GCM10007414_13910</name>
</gene>
<dbReference type="InterPro" id="IPR001920">
    <property type="entry name" value="Asp/Glu_race"/>
</dbReference>
<comment type="similarity">
    <text evidence="1">Belongs to the HyuE racemase family.</text>
</comment>
<proteinExistence type="inferred from homology"/>
<dbReference type="PANTHER" id="PTHR28047:SF5">
    <property type="entry name" value="PROTEIN DCG1"/>
    <property type="match status" value="1"/>
</dbReference>
<dbReference type="Proteomes" id="UP000651977">
    <property type="component" value="Unassembled WGS sequence"/>
</dbReference>
<evidence type="ECO:0000313" key="2">
    <source>
        <dbReference type="EMBL" id="GGB01905.1"/>
    </source>
</evidence>
<organism evidence="2 3">
    <name type="scientific">Agarivorans gilvus</name>
    <dbReference type="NCBI Taxonomy" id="680279"/>
    <lineage>
        <taxon>Bacteria</taxon>
        <taxon>Pseudomonadati</taxon>
        <taxon>Pseudomonadota</taxon>
        <taxon>Gammaproteobacteria</taxon>
        <taxon>Alteromonadales</taxon>
        <taxon>Alteromonadaceae</taxon>
        <taxon>Agarivorans</taxon>
    </lineage>
</organism>
<accession>A0ABQ1HZH1</accession>
<comment type="caution">
    <text evidence="2">The sequence shown here is derived from an EMBL/GenBank/DDBJ whole genome shotgun (WGS) entry which is preliminary data.</text>
</comment>
<protein>
    <submittedName>
        <fullName evidence="2">Asp/Glu racemase</fullName>
    </submittedName>
</protein>
<dbReference type="PANTHER" id="PTHR28047">
    <property type="entry name" value="PROTEIN DCG1"/>
    <property type="match status" value="1"/>
</dbReference>
<dbReference type="RefSeq" id="WP_055734502.1">
    <property type="nucleotide sequence ID" value="NZ_BMDY01000007.1"/>
</dbReference>
<name>A0ABQ1HZH1_9ALTE</name>
<dbReference type="EMBL" id="BMDY01000007">
    <property type="protein sequence ID" value="GGB01905.1"/>
    <property type="molecule type" value="Genomic_DNA"/>
</dbReference>
<dbReference type="Pfam" id="PF01177">
    <property type="entry name" value="Asp_Glu_race"/>
    <property type="match status" value="1"/>
</dbReference>
<dbReference type="InterPro" id="IPR015942">
    <property type="entry name" value="Asp/Glu/hydantoin_racemase"/>
</dbReference>
<dbReference type="Gene3D" id="3.40.50.12500">
    <property type="match status" value="1"/>
</dbReference>
<dbReference type="SUPFAM" id="SSF53681">
    <property type="entry name" value="Aspartate/glutamate racemase"/>
    <property type="match status" value="1"/>
</dbReference>
<evidence type="ECO:0000256" key="1">
    <source>
        <dbReference type="ARBA" id="ARBA00038414"/>
    </source>
</evidence>
<dbReference type="InterPro" id="IPR052186">
    <property type="entry name" value="Hydantoin_racemase-like"/>
</dbReference>